<evidence type="ECO:0000256" key="3">
    <source>
        <dbReference type="ARBA" id="ARBA00023163"/>
    </source>
</evidence>
<sequence length="254" mass="27564">MFMEPSRSTITALEVLGALSEHVEPQYASALARRLGIPRTTTYRILAALVSEGYAVHDSELGRYSLGPAAYELAAAYQRQEPLRRVSLPIIDHLVDETHSSIHLALLRGSEVIYVVEQRGIHTPSLITEVGVRLPAEITASGRAMLSCLSWTQVDALYPSSAELSAGHSNSPTSTTELHAMLAETRKRGWAREIDSVTVGWSTLAVPVVDVSGYPLASLATTYRTALESSQLDQALLGHLFAAARAIQYRLGAR</sequence>
<dbReference type="InterPro" id="IPR014757">
    <property type="entry name" value="Tscrpt_reg_IclR_C"/>
</dbReference>
<name>A0ABM7H1R4_CUTAC</name>
<dbReference type="SMART" id="SM00346">
    <property type="entry name" value="HTH_ICLR"/>
    <property type="match status" value="1"/>
</dbReference>
<dbReference type="PANTHER" id="PTHR30136:SF35">
    <property type="entry name" value="HTH-TYPE TRANSCRIPTIONAL REGULATOR RV1719"/>
    <property type="match status" value="1"/>
</dbReference>
<evidence type="ECO:0000313" key="6">
    <source>
        <dbReference type="EMBL" id="BBK85498.1"/>
    </source>
</evidence>
<dbReference type="SUPFAM" id="SSF55781">
    <property type="entry name" value="GAF domain-like"/>
    <property type="match status" value="1"/>
</dbReference>
<evidence type="ECO:0000313" key="7">
    <source>
        <dbReference type="Proteomes" id="UP000318594"/>
    </source>
</evidence>
<keyword evidence="2" id="KW-0238">DNA-binding</keyword>
<dbReference type="Proteomes" id="UP000318594">
    <property type="component" value="Chromosome"/>
</dbReference>
<dbReference type="Gene3D" id="1.10.10.10">
    <property type="entry name" value="Winged helix-like DNA-binding domain superfamily/Winged helix DNA-binding domain"/>
    <property type="match status" value="1"/>
</dbReference>
<reference evidence="6 7" key="1">
    <citation type="submission" date="2019-06" db="EMBL/GenBank/DDBJ databases">
        <title>Complete genome sequence of Cutibacterium acnes subsp. acnes NBRC 107605.</title>
        <authorList>
            <person name="Miura T."/>
            <person name="Furukawa M."/>
            <person name="Shimamura M."/>
            <person name="Ohyama Y."/>
            <person name="Yamazoe A."/>
            <person name="Kawasaki H."/>
        </authorList>
    </citation>
    <scope>NUCLEOTIDE SEQUENCE [LARGE SCALE GENOMIC DNA]</scope>
    <source>
        <strain evidence="6 7">NBRC 107605</strain>
    </source>
</reference>
<dbReference type="InterPro" id="IPR029016">
    <property type="entry name" value="GAF-like_dom_sf"/>
</dbReference>
<dbReference type="InterPro" id="IPR036388">
    <property type="entry name" value="WH-like_DNA-bd_sf"/>
</dbReference>
<keyword evidence="1" id="KW-0805">Transcription regulation</keyword>
<keyword evidence="3" id="KW-0804">Transcription</keyword>
<feature type="domain" description="IclR-ED" evidence="5">
    <location>
        <begin position="69"/>
        <end position="253"/>
    </location>
</feature>
<dbReference type="Pfam" id="PF09339">
    <property type="entry name" value="HTH_IclR"/>
    <property type="match status" value="1"/>
</dbReference>
<dbReference type="Pfam" id="PF01614">
    <property type="entry name" value="IclR_C"/>
    <property type="match status" value="1"/>
</dbReference>
<gene>
    <name evidence="6" type="ORF">CacPP4_21130</name>
</gene>
<dbReference type="PROSITE" id="PS51078">
    <property type="entry name" value="ICLR_ED"/>
    <property type="match status" value="1"/>
</dbReference>
<protein>
    <submittedName>
        <fullName evidence="6">IclR family transcriptional regulator</fullName>
    </submittedName>
</protein>
<dbReference type="SUPFAM" id="SSF46785">
    <property type="entry name" value="Winged helix' DNA-binding domain"/>
    <property type="match status" value="1"/>
</dbReference>
<dbReference type="Gene3D" id="3.30.450.40">
    <property type="match status" value="1"/>
</dbReference>
<keyword evidence="7" id="KW-1185">Reference proteome</keyword>
<evidence type="ECO:0000259" key="4">
    <source>
        <dbReference type="PROSITE" id="PS51077"/>
    </source>
</evidence>
<dbReference type="InterPro" id="IPR050707">
    <property type="entry name" value="HTH_MetabolicPath_Reg"/>
</dbReference>
<dbReference type="InterPro" id="IPR005471">
    <property type="entry name" value="Tscrpt_reg_IclR_N"/>
</dbReference>
<dbReference type="EMBL" id="AP019723">
    <property type="protein sequence ID" value="BBK85498.1"/>
    <property type="molecule type" value="Genomic_DNA"/>
</dbReference>
<evidence type="ECO:0000259" key="5">
    <source>
        <dbReference type="PROSITE" id="PS51078"/>
    </source>
</evidence>
<evidence type="ECO:0000256" key="2">
    <source>
        <dbReference type="ARBA" id="ARBA00023125"/>
    </source>
</evidence>
<proteinExistence type="predicted"/>
<accession>A0ABM7H1R4</accession>
<dbReference type="InterPro" id="IPR036390">
    <property type="entry name" value="WH_DNA-bd_sf"/>
</dbReference>
<organism evidence="6 7">
    <name type="scientific">Cutibacterium acnes subsp. acnes</name>
    <dbReference type="NCBI Taxonomy" id="1734925"/>
    <lineage>
        <taxon>Bacteria</taxon>
        <taxon>Bacillati</taxon>
        <taxon>Actinomycetota</taxon>
        <taxon>Actinomycetes</taxon>
        <taxon>Propionibacteriales</taxon>
        <taxon>Propionibacteriaceae</taxon>
        <taxon>Cutibacterium</taxon>
    </lineage>
</organism>
<dbReference type="PROSITE" id="PS51077">
    <property type="entry name" value="HTH_ICLR"/>
    <property type="match status" value="1"/>
</dbReference>
<feature type="domain" description="HTH iclR-type" evidence="4">
    <location>
        <begin position="6"/>
        <end position="68"/>
    </location>
</feature>
<evidence type="ECO:0000256" key="1">
    <source>
        <dbReference type="ARBA" id="ARBA00023015"/>
    </source>
</evidence>
<dbReference type="PANTHER" id="PTHR30136">
    <property type="entry name" value="HELIX-TURN-HELIX TRANSCRIPTIONAL REGULATOR, ICLR FAMILY"/>
    <property type="match status" value="1"/>
</dbReference>